<dbReference type="Proteomes" id="UP000789595">
    <property type="component" value="Unassembled WGS sequence"/>
</dbReference>
<dbReference type="GO" id="GO:0032451">
    <property type="term" value="F:demethylase activity"/>
    <property type="evidence" value="ECO:0007669"/>
    <property type="project" value="InterPro"/>
</dbReference>
<keyword evidence="4" id="KW-1185">Reference proteome</keyword>
<gene>
    <name evidence="3" type="ORF">PECAL_4P05260</name>
</gene>
<organism evidence="3 4">
    <name type="scientific">Pelagomonas calceolata</name>
    <dbReference type="NCBI Taxonomy" id="35677"/>
    <lineage>
        <taxon>Eukaryota</taxon>
        <taxon>Sar</taxon>
        <taxon>Stramenopiles</taxon>
        <taxon>Ochrophyta</taxon>
        <taxon>Pelagophyceae</taxon>
        <taxon>Pelagomonadales</taxon>
        <taxon>Pelagomonadaceae</taxon>
        <taxon>Pelagomonas</taxon>
    </lineage>
</organism>
<dbReference type="InterPro" id="IPR027450">
    <property type="entry name" value="AlkB-like"/>
</dbReference>
<comment type="caution">
    <text evidence="3">The sequence shown here is derived from an EMBL/GenBank/DDBJ whole genome shotgun (WGS) entry which is preliminary data.</text>
</comment>
<dbReference type="Gene3D" id="2.60.120.590">
    <property type="entry name" value="Alpha-ketoglutarate-dependent dioxygenase AlkB-like"/>
    <property type="match status" value="1"/>
</dbReference>
<dbReference type="SUPFAM" id="SSF51197">
    <property type="entry name" value="Clavaminate synthase-like"/>
    <property type="match status" value="1"/>
</dbReference>
<dbReference type="PANTHER" id="PTHR31447:SF23">
    <property type="entry name" value="2-OXOGLUTARATE AND FE(II)-DEPENDENT OXYGENASE SUPERFAMILY PROTEIN"/>
    <property type="match status" value="1"/>
</dbReference>
<name>A0A8J2SRS7_9STRA</name>
<feature type="region of interest" description="Disordered" evidence="1">
    <location>
        <begin position="223"/>
        <end position="270"/>
    </location>
</feature>
<evidence type="ECO:0000313" key="4">
    <source>
        <dbReference type="Proteomes" id="UP000789595"/>
    </source>
</evidence>
<dbReference type="OrthoDB" id="760108at2759"/>
<feature type="compositionally biased region" description="Basic and acidic residues" evidence="1">
    <location>
        <begin position="258"/>
        <end position="270"/>
    </location>
</feature>
<feature type="domain" description="Fe2OG dioxygenase" evidence="2">
    <location>
        <begin position="124"/>
        <end position="223"/>
    </location>
</feature>
<reference evidence="3" key="1">
    <citation type="submission" date="2021-11" db="EMBL/GenBank/DDBJ databases">
        <authorList>
            <consortium name="Genoscope - CEA"/>
            <person name="William W."/>
        </authorList>
    </citation>
    <scope>NUCLEOTIDE SEQUENCE</scope>
</reference>
<proteinExistence type="predicted"/>
<dbReference type="GO" id="GO:0003729">
    <property type="term" value="F:mRNA binding"/>
    <property type="evidence" value="ECO:0007669"/>
    <property type="project" value="InterPro"/>
</dbReference>
<dbReference type="EMBL" id="CAKKNE010000004">
    <property type="protein sequence ID" value="CAH0373336.1"/>
    <property type="molecule type" value="Genomic_DNA"/>
</dbReference>
<dbReference type="InterPro" id="IPR005123">
    <property type="entry name" value="Oxoglu/Fe-dep_dioxygenase_dom"/>
</dbReference>
<accession>A0A8J2SRS7</accession>
<dbReference type="InterPro" id="IPR044842">
    <property type="entry name" value="ALKBH9B/ALKBH10B-like"/>
</dbReference>
<dbReference type="GO" id="GO:0006402">
    <property type="term" value="P:mRNA catabolic process"/>
    <property type="evidence" value="ECO:0007669"/>
    <property type="project" value="InterPro"/>
</dbReference>
<dbReference type="Pfam" id="PF13532">
    <property type="entry name" value="2OG-FeII_Oxy_2"/>
    <property type="match status" value="1"/>
</dbReference>
<evidence type="ECO:0000313" key="3">
    <source>
        <dbReference type="EMBL" id="CAH0373336.1"/>
    </source>
</evidence>
<dbReference type="PANTHER" id="PTHR31447">
    <property type="entry name" value="HYDROXYPROLINE-RICH GLYCOPROTEIN FAMILY PROTEIN-RELATED"/>
    <property type="match status" value="1"/>
</dbReference>
<evidence type="ECO:0000256" key="1">
    <source>
        <dbReference type="SAM" id="MobiDB-lite"/>
    </source>
</evidence>
<dbReference type="InterPro" id="IPR037151">
    <property type="entry name" value="AlkB-like_sf"/>
</dbReference>
<evidence type="ECO:0000259" key="2">
    <source>
        <dbReference type="PROSITE" id="PS51471"/>
    </source>
</evidence>
<dbReference type="PROSITE" id="PS51471">
    <property type="entry name" value="FE2OG_OXY"/>
    <property type="match status" value="1"/>
</dbReference>
<dbReference type="AlphaFoldDB" id="A0A8J2SRS7"/>
<sequence>MGKKRKRQRPAGETFTLVDNGENLLEGLVLRRDAVTVAEEAELLTFINDGLARGRNGSIRKPTYLKAEGARSRGNRRESLQYGGFFDFNRGRPGKRGLVPPFPPILERLVANLVKRGFIDASLNPDSCIINSYAPGDCIPPHTDHAAYARPILTLSLLGEEPILVGRSFRSTRACAWEPIVGRSVTLPRRSLLLLGGNSGSVAKHCVSACAGPRVSITLRRQPPEDWRPDASELIGGETHKKRKPLSGSAKRRKKREKLLTRRTEPSRRT</sequence>
<feature type="compositionally biased region" description="Basic residues" evidence="1">
    <location>
        <begin position="240"/>
        <end position="257"/>
    </location>
</feature>
<protein>
    <recommendedName>
        <fullName evidence="2">Fe2OG dioxygenase domain-containing protein</fullName>
    </recommendedName>
</protein>